<dbReference type="Gene3D" id="1.10.150.690">
    <property type="entry name" value="DUF2063"/>
    <property type="match status" value="1"/>
</dbReference>
<reference evidence="2 3" key="1">
    <citation type="submission" date="2024-07" db="EMBL/GenBank/DDBJ databases">
        <title>Marimonas sp.nov., isolated from tidal-flat sediment.</title>
        <authorList>
            <person name="Jayan J.N."/>
            <person name="Lee S.S."/>
        </authorList>
    </citation>
    <scope>NUCLEOTIDE SEQUENCE [LARGE SCALE GENOMIC DNA]</scope>
    <source>
        <strain evidence="2 3">MJW-29</strain>
    </source>
</reference>
<dbReference type="Pfam" id="PF09836">
    <property type="entry name" value="DUF2063"/>
    <property type="match status" value="1"/>
</dbReference>
<organism evidence="2 3">
    <name type="scientific">Sulfitobacter sediminis</name>
    <dbReference type="NCBI Taxonomy" id="3234186"/>
    <lineage>
        <taxon>Bacteria</taxon>
        <taxon>Pseudomonadati</taxon>
        <taxon>Pseudomonadota</taxon>
        <taxon>Alphaproteobacteria</taxon>
        <taxon>Rhodobacterales</taxon>
        <taxon>Roseobacteraceae</taxon>
        <taxon>Sulfitobacter</taxon>
    </lineage>
</organism>
<dbReference type="Proteomes" id="UP001556098">
    <property type="component" value="Unassembled WGS sequence"/>
</dbReference>
<protein>
    <submittedName>
        <fullName evidence="2">DNA-binding domain-containing protein</fullName>
    </submittedName>
</protein>
<dbReference type="GO" id="GO:0003677">
    <property type="term" value="F:DNA binding"/>
    <property type="evidence" value="ECO:0007669"/>
    <property type="project" value="UniProtKB-KW"/>
</dbReference>
<keyword evidence="2" id="KW-0238">DNA-binding</keyword>
<evidence type="ECO:0000259" key="1">
    <source>
        <dbReference type="Pfam" id="PF09836"/>
    </source>
</evidence>
<feature type="domain" description="Putative DNA-binding" evidence="1">
    <location>
        <begin position="4"/>
        <end position="94"/>
    </location>
</feature>
<dbReference type="InterPro" id="IPR018640">
    <property type="entry name" value="DUF2063"/>
</dbReference>
<sequence length="252" mass="27252">MTSQAAFRAGLLDPSLPVPEGLSDARHNPAGKRYAVYRNNVTVSLLEAMQTAFPLVAKLIGPETFKRLATLYVRAHPPTSPVMMFYGADFPTFLEGFDPLSHIGYLPDAARLELALRQSYHAADAPSFDATAFERLAPDALMEAKIALAPSLRIVESRWPLFDIWRFNNETGAPKPREMAQDVLITRPGFDPAPHPLPPGGACWLRALNNGASFGAAFEAAIAAVPEFNLVAALTLALDTSAFAGIDHKGLK</sequence>
<dbReference type="InterPro" id="IPR044922">
    <property type="entry name" value="DUF2063_N_sf"/>
</dbReference>
<evidence type="ECO:0000313" key="3">
    <source>
        <dbReference type="Proteomes" id="UP001556098"/>
    </source>
</evidence>
<proteinExistence type="predicted"/>
<accession>A0ABV3RIU2</accession>
<dbReference type="EMBL" id="JBFNXX010000003">
    <property type="protein sequence ID" value="MEW9918890.1"/>
    <property type="molecule type" value="Genomic_DNA"/>
</dbReference>
<comment type="caution">
    <text evidence="2">The sequence shown here is derived from an EMBL/GenBank/DDBJ whole genome shotgun (WGS) entry which is preliminary data.</text>
</comment>
<dbReference type="RefSeq" id="WP_367876597.1">
    <property type="nucleotide sequence ID" value="NZ_JBFNXX010000003.1"/>
</dbReference>
<gene>
    <name evidence="2" type="ORF">AB2B41_04715</name>
</gene>
<keyword evidence="3" id="KW-1185">Reference proteome</keyword>
<name>A0ABV3RIU2_9RHOB</name>
<evidence type="ECO:0000313" key="2">
    <source>
        <dbReference type="EMBL" id="MEW9918890.1"/>
    </source>
</evidence>